<dbReference type="EMBL" id="JAYWIO010000007">
    <property type="protein sequence ID" value="KAK7252403.1"/>
    <property type="molecule type" value="Genomic_DNA"/>
</dbReference>
<accession>A0AAN9EGJ8</accession>
<evidence type="ECO:0000313" key="2">
    <source>
        <dbReference type="Proteomes" id="UP001372338"/>
    </source>
</evidence>
<proteinExistence type="predicted"/>
<dbReference type="Proteomes" id="UP001372338">
    <property type="component" value="Unassembled WGS sequence"/>
</dbReference>
<dbReference type="AlphaFoldDB" id="A0AAN9EGJ8"/>
<evidence type="ECO:0000313" key="1">
    <source>
        <dbReference type="EMBL" id="KAK7252403.1"/>
    </source>
</evidence>
<comment type="caution">
    <text evidence="1">The sequence shown here is derived from an EMBL/GenBank/DDBJ whole genome shotgun (WGS) entry which is preliminary data.</text>
</comment>
<keyword evidence="2" id="KW-1185">Reference proteome</keyword>
<name>A0AAN9EGJ8_CROPI</name>
<gene>
    <name evidence="1" type="ORF">RIF29_36319</name>
</gene>
<organism evidence="1 2">
    <name type="scientific">Crotalaria pallida</name>
    <name type="common">Smooth rattlebox</name>
    <name type="synonym">Crotalaria striata</name>
    <dbReference type="NCBI Taxonomy" id="3830"/>
    <lineage>
        <taxon>Eukaryota</taxon>
        <taxon>Viridiplantae</taxon>
        <taxon>Streptophyta</taxon>
        <taxon>Embryophyta</taxon>
        <taxon>Tracheophyta</taxon>
        <taxon>Spermatophyta</taxon>
        <taxon>Magnoliopsida</taxon>
        <taxon>eudicotyledons</taxon>
        <taxon>Gunneridae</taxon>
        <taxon>Pentapetalae</taxon>
        <taxon>rosids</taxon>
        <taxon>fabids</taxon>
        <taxon>Fabales</taxon>
        <taxon>Fabaceae</taxon>
        <taxon>Papilionoideae</taxon>
        <taxon>50 kb inversion clade</taxon>
        <taxon>genistoids sensu lato</taxon>
        <taxon>core genistoids</taxon>
        <taxon>Crotalarieae</taxon>
        <taxon>Crotalaria</taxon>
    </lineage>
</organism>
<protein>
    <submittedName>
        <fullName evidence="1">Uncharacterized protein</fullName>
    </submittedName>
</protein>
<reference evidence="1 2" key="1">
    <citation type="submission" date="2024-01" db="EMBL/GenBank/DDBJ databases">
        <title>The genomes of 5 underutilized Papilionoideae crops provide insights into root nodulation and disease resistanc.</title>
        <authorList>
            <person name="Yuan L."/>
        </authorList>
    </citation>
    <scope>NUCLEOTIDE SEQUENCE [LARGE SCALE GENOMIC DNA]</scope>
    <source>
        <strain evidence="1">ZHUSHIDOU_FW_LH</strain>
        <tissue evidence="1">Leaf</tissue>
    </source>
</reference>
<sequence length="167" mass="19713">MLISRGCGAIKNGLEIGIEDAIDAKIEYPHQQDATKRKCTLFQFLEHTAVIQRASKPWDIFFFLRVGKWTVEIYQKKKFTPRVCIFKGKRQVHRFQVLNSFVKLTLDLPPLSFVILWRRVSFYLFFFLSFNFSTKSAQFIHPSSCLYFPYSLRLEILHIDINLVRSI</sequence>